<feature type="signal peptide" evidence="4">
    <location>
        <begin position="1"/>
        <end position="26"/>
    </location>
</feature>
<comment type="subcellular location">
    <subcellularLocation>
        <location evidence="1">Periplasm</location>
    </subcellularLocation>
</comment>
<protein>
    <submittedName>
        <fullName evidence="6">ABC transporter substrate-binding protein</fullName>
    </submittedName>
</protein>
<dbReference type="AlphaFoldDB" id="A0A5N3PAG9"/>
<dbReference type="EMBL" id="VCMV01000017">
    <property type="protein sequence ID" value="KAB0266742.1"/>
    <property type="molecule type" value="Genomic_DNA"/>
</dbReference>
<evidence type="ECO:0000256" key="3">
    <source>
        <dbReference type="ARBA" id="ARBA00022729"/>
    </source>
</evidence>
<dbReference type="SUPFAM" id="SSF53850">
    <property type="entry name" value="Periplasmic binding protein-like II"/>
    <property type="match status" value="1"/>
</dbReference>
<dbReference type="PANTHER" id="PTHR30290">
    <property type="entry name" value="PERIPLASMIC BINDING COMPONENT OF ABC TRANSPORTER"/>
    <property type="match status" value="1"/>
</dbReference>
<dbReference type="RefSeq" id="WP_150944952.1">
    <property type="nucleotide sequence ID" value="NZ_VCMV01000017.1"/>
</dbReference>
<dbReference type="InterPro" id="IPR030678">
    <property type="entry name" value="Peptide/Ni-bd"/>
</dbReference>
<dbReference type="GO" id="GO:1904680">
    <property type="term" value="F:peptide transmembrane transporter activity"/>
    <property type="evidence" value="ECO:0007669"/>
    <property type="project" value="TreeGrafter"/>
</dbReference>
<comment type="similarity">
    <text evidence="2">Belongs to the bacterial solute-binding protein 5 family.</text>
</comment>
<evidence type="ECO:0000256" key="4">
    <source>
        <dbReference type="SAM" id="SignalP"/>
    </source>
</evidence>
<comment type="caution">
    <text evidence="6">The sequence shown here is derived from an EMBL/GenBank/DDBJ whole genome shotgun (WGS) entry which is preliminary data.</text>
</comment>
<keyword evidence="7" id="KW-1185">Reference proteome</keyword>
<dbReference type="PIRSF" id="PIRSF002741">
    <property type="entry name" value="MppA"/>
    <property type="match status" value="1"/>
</dbReference>
<dbReference type="OrthoDB" id="9803988at2"/>
<dbReference type="GO" id="GO:0030288">
    <property type="term" value="C:outer membrane-bounded periplasmic space"/>
    <property type="evidence" value="ECO:0007669"/>
    <property type="project" value="UniProtKB-ARBA"/>
</dbReference>
<keyword evidence="3 4" id="KW-0732">Signal</keyword>
<evidence type="ECO:0000313" key="6">
    <source>
        <dbReference type="EMBL" id="KAB0266742.1"/>
    </source>
</evidence>
<dbReference type="Proteomes" id="UP000325684">
    <property type="component" value="Unassembled WGS sequence"/>
</dbReference>
<proteinExistence type="inferred from homology"/>
<feature type="chain" id="PRO_5024291170" evidence="4">
    <location>
        <begin position="27"/>
        <end position="513"/>
    </location>
</feature>
<dbReference type="Gene3D" id="3.40.190.10">
    <property type="entry name" value="Periplasmic binding protein-like II"/>
    <property type="match status" value="1"/>
</dbReference>
<accession>A0A5N3PAG9</accession>
<feature type="domain" description="Solute-binding protein family 5" evidence="5">
    <location>
        <begin position="73"/>
        <end position="436"/>
    </location>
</feature>
<evidence type="ECO:0000256" key="2">
    <source>
        <dbReference type="ARBA" id="ARBA00005695"/>
    </source>
</evidence>
<dbReference type="InterPro" id="IPR039424">
    <property type="entry name" value="SBP_5"/>
</dbReference>
<evidence type="ECO:0000259" key="5">
    <source>
        <dbReference type="Pfam" id="PF00496"/>
    </source>
</evidence>
<evidence type="ECO:0000256" key="1">
    <source>
        <dbReference type="ARBA" id="ARBA00004418"/>
    </source>
</evidence>
<dbReference type="GO" id="GO:0015833">
    <property type="term" value="P:peptide transport"/>
    <property type="evidence" value="ECO:0007669"/>
    <property type="project" value="TreeGrafter"/>
</dbReference>
<organism evidence="6 7">
    <name type="scientific">Microvirga brassicacearum</name>
    <dbReference type="NCBI Taxonomy" id="2580413"/>
    <lineage>
        <taxon>Bacteria</taxon>
        <taxon>Pseudomonadati</taxon>
        <taxon>Pseudomonadota</taxon>
        <taxon>Alphaproteobacteria</taxon>
        <taxon>Hyphomicrobiales</taxon>
        <taxon>Methylobacteriaceae</taxon>
        <taxon>Microvirga</taxon>
    </lineage>
</organism>
<dbReference type="PANTHER" id="PTHR30290:SF38">
    <property type="entry name" value="D,D-DIPEPTIDE-BINDING PERIPLASMIC PROTEIN DDPA-RELATED"/>
    <property type="match status" value="1"/>
</dbReference>
<dbReference type="GO" id="GO:0043190">
    <property type="term" value="C:ATP-binding cassette (ABC) transporter complex"/>
    <property type="evidence" value="ECO:0007669"/>
    <property type="project" value="InterPro"/>
</dbReference>
<evidence type="ECO:0000313" key="7">
    <source>
        <dbReference type="Proteomes" id="UP000325684"/>
    </source>
</evidence>
<sequence>MKRWFGFGTTALGAAVLLTASGSVLAQTKGGDVVIAITQAPPSLDAQVTSAQAARNVTLQIYETLYARDENAKPVPELSEEAKISADGKTYVFPIRKGVKFHNGKELDAKDVVASLERYRKVGASASLLSAIDKVTETGPHEVTVTLKDVQSTFLDNLSSPRAPIAIYPAEEAAKPANQINYIGTGPFRFVEYKPDSHVKIARYDGYVPNPKATGRDGLAGKKEVFLDTVTFRFMPEAGARSAAFEAGEVQLLETVEGATAKRLESDKRYVVYKVLPFAFQVIKFNHAQPPTNDVNFRLAVQAALDMEEIMAISYPDINQIDGAWLYPGAPFYTKTGTEKYNQADLNAAKALLAKSGYKGEKLTFIVDNLRANTDTATVVQQRLKDIGVNVELSVADWPTVSKIGFTPNGWQFWAHGYGIEPYEGPASVMAPWVNGTSQLKKDDKIDSLSAALNSAMDEGKRKEIFVEFQKHMYDNAVAMKAGNYGLFQVGTAKLKNFKPYRIPRMWGVWLEP</sequence>
<dbReference type="Gene3D" id="3.90.76.10">
    <property type="entry name" value="Dipeptide-binding Protein, Domain 1"/>
    <property type="match status" value="1"/>
</dbReference>
<dbReference type="Pfam" id="PF00496">
    <property type="entry name" value="SBP_bac_5"/>
    <property type="match status" value="1"/>
</dbReference>
<name>A0A5N3PAG9_9HYPH</name>
<dbReference type="InterPro" id="IPR000914">
    <property type="entry name" value="SBP_5_dom"/>
</dbReference>
<dbReference type="Gene3D" id="3.10.105.10">
    <property type="entry name" value="Dipeptide-binding Protein, Domain 3"/>
    <property type="match status" value="1"/>
</dbReference>
<gene>
    <name evidence="6" type="ORF">FEZ63_12680</name>
</gene>
<reference evidence="6 7" key="1">
    <citation type="journal article" date="2019" name="Microorganisms">
        <title>Genome Insights into the Novel Species Microvirga brassicacearum, a Rapeseed Endophyte with Biotechnological Potential.</title>
        <authorList>
            <person name="Jimenez-Gomez A."/>
            <person name="Saati-Santamaria Z."/>
            <person name="Igual J.M."/>
            <person name="Rivas R."/>
            <person name="Mateos P.F."/>
            <person name="Garcia-Fraile P."/>
        </authorList>
    </citation>
    <scope>NUCLEOTIDE SEQUENCE [LARGE SCALE GENOMIC DNA]</scope>
    <source>
        <strain evidence="6 7">CDVBN77</strain>
    </source>
</reference>